<evidence type="ECO:0000259" key="1">
    <source>
        <dbReference type="Pfam" id="PF13936"/>
    </source>
</evidence>
<dbReference type="Pfam" id="PF13936">
    <property type="entry name" value="HTH_38"/>
    <property type="match status" value="1"/>
</dbReference>
<proteinExistence type="predicted"/>
<name>A0A5J4RGW3_9ZZZZ</name>
<gene>
    <name evidence="2" type="ORF">EZS27_018793</name>
</gene>
<sequence length="66" mass="8034">MNKKHLAREQRYQIEALLVAKRSQKEIALIIDPSVVSRELRRNSHKRGYSSRMTQMYVDERKEWFK</sequence>
<reference evidence="2" key="1">
    <citation type="submission" date="2019-03" db="EMBL/GenBank/DDBJ databases">
        <title>Single cell metagenomics reveals metabolic interactions within the superorganism composed of flagellate Streblomastix strix and complex community of Bacteroidetes bacteria on its surface.</title>
        <authorList>
            <person name="Treitli S.C."/>
            <person name="Kolisko M."/>
            <person name="Husnik F."/>
            <person name="Keeling P."/>
            <person name="Hampl V."/>
        </authorList>
    </citation>
    <scope>NUCLEOTIDE SEQUENCE</scope>
    <source>
        <strain evidence="2">STM</strain>
    </source>
</reference>
<dbReference type="EMBL" id="SNRY01001202">
    <property type="protein sequence ID" value="KAA6332734.1"/>
    <property type="molecule type" value="Genomic_DNA"/>
</dbReference>
<dbReference type="AlphaFoldDB" id="A0A5J4RGW3"/>
<feature type="domain" description="Transposase IS30-like HTH" evidence="1">
    <location>
        <begin position="4"/>
        <end position="43"/>
    </location>
</feature>
<dbReference type="InterPro" id="IPR025246">
    <property type="entry name" value="IS30-like_HTH"/>
</dbReference>
<comment type="caution">
    <text evidence="2">The sequence shown here is derived from an EMBL/GenBank/DDBJ whole genome shotgun (WGS) entry which is preliminary data.</text>
</comment>
<evidence type="ECO:0000313" key="2">
    <source>
        <dbReference type="EMBL" id="KAA6332734.1"/>
    </source>
</evidence>
<protein>
    <recommendedName>
        <fullName evidence="1">Transposase IS30-like HTH domain-containing protein</fullName>
    </recommendedName>
</protein>
<accession>A0A5J4RGW3</accession>
<organism evidence="2">
    <name type="scientific">termite gut metagenome</name>
    <dbReference type="NCBI Taxonomy" id="433724"/>
    <lineage>
        <taxon>unclassified sequences</taxon>
        <taxon>metagenomes</taxon>
        <taxon>organismal metagenomes</taxon>
    </lineage>
</organism>